<evidence type="ECO:0000256" key="1">
    <source>
        <dbReference type="ARBA" id="ARBA00005614"/>
    </source>
</evidence>
<evidence type="ECO:0000313" key="7">
    <source>
        <dbReference type="EMBL" id="MBB3771113.1"/>
    </source>
</evidence>
<dbReference type="NCBIfam" id="NF010996">
    <property type="entry name" value="PRK14421.1"/>
    <property type="match status" value="1"/>
</dbReference>
<proteinExistence type="inferred from homology"/>
<dbReference type="Pfam" id="PF00708">
    <property type="entry name" value="Acylphosphatase"/>
    <property type="match status" value="1"/>
</dbReference>
<dbReference type="PANTHER" id="PTHR47268">
    <property type="entry name" value="ACYLPHOSPHATASE"/>
    <property type="match status" value="1"/>
</dbReference>
<feature type="domain" description="Acylphosphatase-like" evidence="6">
    <location>
        <begin position="5"/>
        <end position="94"/>
    </location>
</feature>
<dbReference type="InterPro" id="IPR020456">
    <property type="entry name" value="Acylphosphatase"/>
</dbReference>
<evidence type="ECO:0000256" key="4">
    <source>
        <dbReference type="PROSITE-ProRule" id="PRU00520"/>
    </source>
</evidence>
<evidence type="ECO:0000256" key="5">
    <source>
        <dbReference type="RuleBase" id="RU004168"/>
    </source>
</evidence>
<organism evidence="7 8">
    <name type="scientific">Ancylobacter tetraedralis</name>
    <dbReference type="NCBI Taxonomy" id="217068"/>
    <lineage>
        <taxon>Bacteria</taxon>
        <taxon>Pseudomonadati</taxon>
        <taxon>Pseudomonadota</taxon>
        <taxon>Alphaproteobacteria</taxon>
        <taxon>Hyphomicrobiales</taxon>
        <taxon>Xanthobacteraceae</taxon>
        <taxon>Ancylobacter</taxon>
    </lineage>
</organism>
<dbReference type="Proteomes" id="UP000533469">
    <property type="component" value="Unassembled WGS sequence"/>
</dbReference>
<dbReference type="EC" id="3.6.1.7" evidence="2 4"/>
<evidence type="ECO:0000256" key="3">
    <source>
        <dbReference type="ARBA" id="ARBA00047645"/>
    </source>
</evidence>
<dbReference type="InterPro" id="IPR001792">
    <property type="entry name" value="Acylphosphatase-like_dom"/>
</dbReference>
<dbReference type="PANTHER" id="PTHR47268:SF4">
    <property type="entry name" value="ACYLPHOSPHATASE"/>
    <property type="match status" value="1"/>
</dbReference>
<evidence type="ECO:0000313" key="8">
    <source>
        <dbReference type="Proteomes" id="UP000533469"/>
    </source>
</evidence>
<comment type="catalytic activity">
    <reaction evidence="3 4">
        <text>an acyl phosphate + H2O = a carboxylate + phosphate + H(+)</text>
        <dbReference type="Rhea" id="RHEA:14965"/>
        <dbReference type="ChEBI" id="CHEBI:15377"/>
        <dbReference type="ChEBI" id="CHEBI:15378"/>
        <dbReference type="ChEBI" id="CHEBI:29067"/>
        <dbReference type="ChEBI" id="CHEBI:43474"/>
        <dbReference type="ChEBI" id="CHEBI:59918"/>
        <dbReference type="EC" id="3.6.1.7"/>
    </reaction>
</comment>
<dbReference type="EMBL" id="JACICD010000003">
    <property type="protein sequence ID" value="MBB3771113.1"/>
    <property type="molecule type" value="Genomic_DNA"/>
</dbReference>
<protein>
    <recommendedName>
        <fullName evidence="2 4">acylphosphatase</fullName>
        <ecNumber evidence="2 4">3.6.1.7</ecNumber>
    </recommendedName>
</protein>
<dbReference type="PROSITE" id="PS51160">
    <property type="entry name" value="ACYLPHOSPHATASE_3"/>
    <property type="match status" value="1"/>
</dbReference>
<dbReference type="RefSeq" id="WP_183189311.1">
    <property type="nucleotide sequence ID" value="NZ_JACICD010000003.1"/>
</dbReference>
<keyword evidence="4 7" id="KW-0378">Hydrolase</keyword>
<dbReference type="AlphaFoldDB" id="A0A839Z7J5"/>
<reference evidence="7 8" key="1">
    <citation type="submission" date="2020-08" db="EMBL/GenBank/DDBJ databases">
        <title>Genomic Encyclopedia of Type Strains, Phase IV (KMG-IV): sequencing the most valuable type-strain genomes for metagenomic binning, comparative biology and taxonomic classification.</title>
        <authorList>
            <person name="Goeker M."/>
        </authorList>
    </citation>
    <scope>NUCLEOTIDE SEQUENCE [LARGE SCALE GENOMIC DNA]</scope>
    <source>
        <strain evidence="7 8">DSM 5895</strain>
    </source>
</reference>
<gene>
    <name evidence="7" type="ORF">FHS55_001712</name>
</gene>
<dbReference type="SUPFAM" id="SSF54975">
    <property type="entry name" value="Acylphosphatase/BLUF domain-like"/>
    <property type="match status" value="1"/>
</dbReference>
<name>A0A839Z7J5_9HYPH</name>
<dbReference type="Gene3D" id="3.30.70.100">
    <property type="match status" value="1"/>
</dbReference>
<keyword evidence="8" id="KW-1185">Reference proteome</keyword>
<comment type="similarity">
    <text evidence="1 5">Belongs to the acylphosphatase family.</text>
</comment>
<dbReference type="GO" id="GO:0003998">
    <property type="term" value="F:acylphosphatase activity"/>
    <property type="evidence" value="ECO:0007669"/>
    <property type="project" value="UniProtKB-EC"/>
</dbReference>
<comment type="caution">
    <text evidence="7">The sequence shown here is derived from an EMBL/GenBank/DDBJ whole genome shotgun (WGS) entry which is preliminary data.</text>
</comment>
<dbReference type="InterPro" id="IPR036046">
    <property type="entry name" value="Acylphosphatase-like_dom_sf"/>
</dbReference>
<evidence type="ECO:0000256" key="2">
    <source>
        <dbReference type="ARBA" id="ARBA00012150"/>
    </source>
</evidence>
<evidence type="ECO:0000259" key="6">
    <source>
        <dbReference type="PROSITE" id="PS51160"/>
    </source>
</evidence>
<accession>A0A839Z7J5</accession>
<feature type="active site" evidence="4">
    <location>
        <position position="38"/>
    </location>
</feature>
<feature type="active site" evidence="4">
    <location>
        <position position="20"/>
    </location>
</feature>
<sequence>MAPEHARLIISGRVQGVGYRAWFAREAERRGLTGWVRNRRDGSVEALVAVDAAILGDLVAACRQGPPAARVAEIEILAVGESDIALLAGFTVLPTA</sequence>